<name>A0A9D5M4B1_9FIRM</name>
<dbReference type="GO" id="GO:0005886">
    <property type="term" value="C:plasma membrane"/>
    <property type="evidence" value="ECO:0007669"/>
    <property type="project" value="TreeGrafter"/>
</dbReference>
<dbReference type="Proteomes" id="UP000806542">
    <property type="component" value="Unassembled WGS sequence"/>
</dbReference>
<dbReference type="SMART" id="SM00382">
    <property type="entry name" value="AAA"/>
    <property type="match status" value="1"/>
</dbReference>
<dbReference type="InterPro" id="IPR017871">
    <property type="entry name" value="ABC_transporter-like_CS"/>
</dbReference>
<evidence type="ECO:0000259" key="4">
    <source>
        <dbReference type="PROSITE" id="PS50893"/>
    </source>
</evidence>
<evidence type="ECO:0000313" key="6">
    <source>
        <dbReference type="Proteomes" id="UP000806542"/>
    </source>
</evidence>
<gene>
    <name evidence="5" type="ORF">INF28_02330</name>
</gene>
<comment type="caution">
    <text evidence="5">The sequence shown here is derived from an EMBL/GenBank/DDBJ whole genome shotgun (WGS) entry which is preliminary data.</text>
</comment>
<dbReference type="GO" id="GO:0016887">
    <property type="term" value="F:ATP hydrolysis activity"/>
    <property type="evidence" value="ECO:0007669"/>
    <property type="project" value="InterPro"/>
</dbReference>
<evidence type="ECO:0000313" key="5">
    <source>
        <dbReference type="EMBL" id="MBE5039304.1"/>
    </source>
</evidence>
<dbReference type="SUPFAM" id="SSF52540">
    <property type="entry name" value="P-loop containing nucleoside triphosphate hydrolases"/>
    <property type="match status" value="1"/>
</dbReference>
<dbReference type="PANTHER" id="PTHR45772">
    <property type="entry name" value="CONSERVED COMPONENT OF ABC TRANSPORTER FOR NATURAL AMINO ACIDS-RELATED"/>
    <property type="match status" value="1"/>
</dbReference>
<keyword evidence="3 5" id="KW-0067">ATP-binding</keyword>
<proteinExistence type="predicted"/>
<dbReference type="InterPro" id="IPR027417">
    <property type="entry name" value="P-loop_NTPase"/>
</dbReference>
<dbReference type="InterPro" id="IPR051120">
    <property type="entry name" value="ABC_AA/LPS_Transport"/>
</dbReference>
<evidence type="ECO:0000256" key="1">
    <source>
        <dbReference type="ARBA" id="ARBA00022448"/>
    </source>
</evidence>
<organism evidence="5 6">
    <name type="scientific">Ructibacterium gallinarum</name>
    <dbReference type="NCBI Taxonomy" id="2779355"/>
    <lineage>
        <taxon>Bacteria</taxon>
        <taxon>Bacillati</taxon>
        <taxon>Bacillota</taxon>
        <taxon>Clostridia</taxon>
        <taxon>Eubacteriales</taxon>
        <taxon>Oscillospiraceae</taxon>
        <taxon>Ructibacterium</taxon>
    </lineage>
</organism>
<dbReference type="InterPro" id="IPR003439">
    <property type="entry name" value="ABC_transporter-like_ATP-bd"/>
</dbReference>
<dbReference type="AlphaFoldDB" id="A0A9D5M4B1"/>
<feature type="domain" description="ABC transporter" evidence="4">
    <location>
        <begin position="2"/>
        <end position="233"/>
    </location>
</feature>
<dbReference type="PROSITE" id="PS00211">
    <property type="entry name" value="ABC_TRANSPORTER_1"/>
    <property type="match status" value="1"/>
</dbReference>
<accession>A0A9D5M4B1</accession>
<evidence type="ECO:0000256" key="3">
    <source>
        <dbReference type="ARBA" id="ARBA00022840"/>
    </source>
</evidence>
<reference evidence="5" key="1">
    <citation type="submission" date="2020-10" db="EMBL/GenBank/DDBJ databases">
        <title>ChiBAC.</title>
        <authorList>
            <person name="Zenner C."/>
            <person name="Hitch T.C.A."/>
            <person name="Clavel T."/>
        </authorList>
    </citation>
    <scope>NUCLEOTIDE SEQUENCE</scope>
    <source>
        <strain evidence="5">DSM 107454</strain>
    </source>
</reference>
<evidence type="ECO:0000256" key="2">
    <source>
        <dbReference type="ARBA" id="ARBA00022741"/>
    </source>
</evidence>
<keyword evidence="2" id="KW-0547">Nucleotide-binding</keyword>
<dbReference type="EMBL" id="JADCKB010000003">
    <property type="protein sequence ID" value="MBE5039304.1"/>
    <property type="molecule type" value="Genomic_DNA"/>
</dbReference>
<dbReference type="PROSITE" id="PS50893">
    <property type="entry name" value="ABC_TRANSPORTER_2"/>
    <property type="match status" value="1"/>
</dbReference>
<keyword evidence="1" id="KW-0813">Transport</keyword>
<keyword evidence="6" id="KW-1185">Reference proteome</keyword>
<dbReference type="Pfam" id="PF00005">
    <property type="entry name" value="ABC_tran"/>
    <property type="match status" value="1"/>
</dbReference>
<dbReference type="InterPro" id="IPR003593">
    <property type="entry name" value="AAA+_ATPase"/>
</dbReference>
<dbReference type="GO" id="GO:0005524">
    <property type="term" value="F:ATP binding"/>
    <property type="evidence" value="ECO:0007669"/>
    <property type="project" value="UniProtKB-KW"/>
</dbReference>
<sequence length="254" mass="28139">MLTLEHIVWNLPDREGILNDVDLTVTSGKLVVVTGPNGGGKTTLAKVVAGIEKPSSGRIIFEGQDITDMDVTQRAKLGIAYAFQQPVRFKGLTVKDLLELSAGRALEENVLCSYLRKVGLCANEYIDRELNAGLSGGEMKRIEIASVLARNAKLSIFDEPEAGIDLWSFSRLVETFEELRQQKRGTLLVISHQERILSIADEIVVIADGKIREAGPKEQVWPLLFASERASLCPLGRENAKIDAMRRECHDQER</sequence>
<protein>
    <submittedName>
        <fullName evidence="5">ATP-binding cassette domain-containing protein</fullName>
    </submittedName>
</protein>
<dbReference type="Gene3D" id="3.40.50.300">
    <property type="entry name" value="P-loop containing nucleotide triphosphate hydrolases"/>
    <property type="match status" value="1"/>
</dbReference>
<dbReference type="RefSeq" id="WP_226391867.1">
    <property type="nucleotide sequence ID" value="NZ_JADCKB010000003.1"/>
</dbReference>